<name>A0AAD5ISP1_ACENE</name>
<dbReference type="EMBL" id="JAJSOW010000102">
    <property type="protein sequence ID" value="KAI9176588.1"/>
    <property type="molecule type" value="Genomic_DNA"/>
</dbReference>
<protein>
    <submittedName>
        <fullName evidence="2">Uncharacterized protein</fullName>
    </submittedName>
</protein>
<comment type="caution">
    <text evidence="2">The sequence shown here is derived from an EMBL/GenBank/DDBJ whole genome shotgun (WGS) entry which is preliminary data.</text>
</comment>
<dbReference type="Proteomes" id="UP001064489">
    <property type="component" value="Chromosome 5"/>
</dbReference>
<evidence type="ECO:0000313" key="2">
    <source>
        <dbReference type="EMBL" id="KAI9176588.1"/>
    </source>
</evidence>
<reference evidence="2" key="1">
    <citation type="journal article" date="2022" name="Plant J.">
        <title>Strategies of tolerance reflected in two North American maple genomes.</title>
        <authorList>
            <person name="McEvoy S.L."/>
            <person name="Sezen U.U."/>
            <person name="Trouern-Trend A."/>
            <person name="McMahon S.M."/>
            <person name="Schaberg P.G."/>
            <person name="Yang J."/>
            <person name="Wegrzyn J.L."/>
            <person name="Swenson N.G."/>
        </authorList>
    </citation>
    <scope>NUCLEOTIDE SEQUENCE</scope>
    <source>
        <strain evidence="2">91603</strain>
    </source>
</reference>
<sequence>MDTQEEIKVPEYPGFKVKTTPTFVIEHQICTKDGTTTIRKARSPPEGTATNRRDSRPPQSEDIITTGRASKDVRTAGSAPSDGIVGHVCESTRTPEIKLNSSMLGLRSSNMESGVETVHQHPVSCTPYILRKDNMSDPTNA</sequence>
<evidence type="ECO:0000256" key="1">
    <source>
        <dbReference type="SAM" id="MobiDB-lite"/>
    </source>
</evidence>
<gene>
    <name evidence="2" type="ORF">LWI28_004696</name>
</gene>
<accession>A0AAD5ISP1</accession>
<keyword evidence="3" id="KW-1185">Reference proteome</keyword>
<feature type="region of interest" description="Disordered" evidence="1">
    <location>
        <begin position="34"/>
        <end position="87"/>
    </location>
</feature>
<dbReference type="AlphaFoldDB" id="A0AAD5ISP1"/>
<reference evidence="2" key="2">
    <citation type="submission" date="2023-02" db="EMBL/GenBank/DDBJ databases">
        <authorList>
            <person name="Swenson N.G."/>
            <person name="Wegrzyn J.L."/>
            <person name="Mcevoy S.L."/>
        </authorList>
    </citation>
    <scope>NUCLEOTIDE SEQUENCE</scope>
    <source>
        <strain evidence="2">91603</strain>
        <tissue evidence="2">Leaf</tissue>
    </source>
</reference>
<organism evidence="2 3">
    <name type="scientific">Acer negundo</name>
    <name type="common">Box elder</name>
    <dbReference type="NCBI Taxonomy" id="4023"/>
    <lineage>
        <taxon>Eukaryota</taxon>
        <taxon>Viridiplantae</taxon>
        <taxon>Streptophyta</taxon>
        <taxon>Embryophyta</taxon>
        <taxon>Tracheophyta</taxon>
        <taxon>Spermatophyta</taxon>
        <taxon>Magnoliopsida</taxon>
        <taxon>eudicotyledons</taxon>
        <taxon>Gunneridae</taxon>
        <taxon>Pentapetalae</taxon>
        <taxon>rosids</taxon>
        <taxon>malvids</taxon>
        <taxon>Sapindales</taxon>
        <taxon>Sapindaceae</taxon>
        <taxon>Hippocastanoideae</taxon>
        <taxon>Acereae</taxon>
        <taxon>Acer</taxon>
    </lineage>
</organism>
<proteinExistence type="predicted"/>
<evidence type="ECO:0000313" key="3">
    <source>
        <dbReference type="Proteomes" id="UP001064489"/>
    </source>
</evidence>